<dbReference type="Pfam" id="PF13304">
    <property type="entry name" value="AAA_21"/>
    <property type="match status" value="1"/>
</dbReference>
<gene>
    <name evidence="2" type="ORF">ENG63_04825</name>
</gene>
<dbReference type="Pfam" id="PF11398">
    <property type="entry name" value="DUF2813"/>
    <property type="match status" value="1"/>
</dbReference>
<dbReference type="InterPro" id="IPR022602">
    <property type="entry name" value="DUF2813"/>
</dbReference>
<accession>A0A7C0Y2H1</accession>
<organism evidence="2">
    <name type="scientific">Desulfofervidus auxilii</name>
    <dbReference type="NCBI Taxonomy" id="1621989"/>
    <lineage>
        <taxon>Bacteria</taxon>
        <taxon>Pseudomonadati</taxon>
        <taxon>Thermodesulfobacteriota</taxon>
        <taxon>Candidatus Desulfofervidia</taxon>
        <taxon>Candidatus Desulfofervidales</taxon>
        <taxon>Candidatus Desulfofervidaceae</taxon>
        <taxon>Candidatus Desulfofervidus</taxon>
    </lineage>
</organism>
<dbReference type="PANTHER" id="PTHR43581">
    <property type="entry name" value="ATP/GTP PHOSPHATASE"/>
    <property type="match status" value="1"/>
</dbReference>
<dbReference type="InterPro" id="IPR003959">
    <property type="entry name" value="ATPase_AAA_core"/>
</dbReference>
<dbReference type="GO" id="GO:0005524">
    <property type="term" value="F:ATP binding"/>
    <property type="evidence" value="ECO:0007669"/>
    <property type="project" value="UniProtKB-KW"/>
</dbReference>
<dbReference type="SUPFAM" id="SSF52540">
    <property type="entry name" value="P-loop containing nucleoside triphosphate hydrolases"/>
    <property type="match status" value="1"/>
</dbReference>
<dbReference type="GO" id="GO:0016887">
    <property type="term" value="F:ATP hydrolysis activity"/>
    <property type="evidence" value="ECO:0007669"/>
    <property type="project" value="InterPro"/>
</dbReference>
<name>A0A7C0Y2H1_DESA2</name>
<dbReference type="PANTHER" id="PTHR43581:SF4">
    <property type="entry name" value="ATP_GTP PHOSPHATASE"/>
    <property type="match status" value="1"/>
</dbReference>
<dbReference type="AlphaFoldDB" id="A0A7C0Y2H1"/>
<sequence length="397" mass="47200">MSIDVKEIVLEEITVENFKTIKSITLRPKKINIFLGENSSGKTNFFKALTLFSNSFMNMEISDKDTFLEKEDKRYIAEKWEEVKPFGKRVDYGKVEFCLREKEDIFKCSGKFLYTDFGLLEFEYSLPILKISGNIKNFKSSLILNNEHFGEKKEKKHLFLFKNEIIQSLQDKHHFLTFLDKIQPLEPDPHLIVKGLTFIKKWIDTPYYYDVNIGTLLDFLKDQHPKQYIKLLEEFESEEGFSIIKKESFKFKKDGQYNSPLVLSHGSLRYLLWLVIKYLPDNYLPYILLIEEIENGIHRNKIKQIMDIIYELATERNRYFFITTHSELWLDIINRYLEEGIAELWIVYRDREGFTQIKALETLLRQKGLTYEEWVKETPSLTLGDIYKFGLIDSLIE</sequence>
<dbReference type="InterPro" id="IPR027417">
    <property type="entry name" value="P-loop_NTPase"/>
</dbReference>
<evidence type="ECO:0000259" key="1">
    <source>
        <dbReference type="Pfam" id="PF13304"/>
    </source>
</evidence>
<dbReference type="EMBL" id="DRBS01000188">
    <property type="protein sequence ID" value="HDD44167.1"/>
    <property type="molecule type" value="Genomic_DNA"/>
</dbReference>
<evidence type="ECO:0000313" key="2">
    <source>
        <dbReference type="EMBL" id="HDD44167.1"/>
    </source>
</evidence>
<dbReference type="InterPro" id="IPR014555">
    <property type="entry name" value="RecF-like"/>
</dbReference>
<keyword evidence="2" id="KW-0067">ATP-binding</keyword>
<dbReference type="PIRSF" id="PIRSF029347">
    <property type="entry name" value="RecF"/>
    <property type="match status" value="1"/>
</dbReference>
<dbReference type="Proteomes" id="UP000886289">
    <property type="component" value="Unassembled WGS sequence"/>
</dbReference>
<proteinExistence type="predicted"/>
<feature type="domain" description="ATPase AAA-type core" evidence="1">
    <location>
        <begin position="209"/>
        <end position="328"/>
    </location>
</feature>
<dbReference type="Gene3D" id="3.40.50.300">
    <property type="entry name" value="P-loop containing nucleotide triphosphate hydrolases"/>
    <property type="match status" value="1"/>
</dbReference>
<dbReference type="InterPro" id="IPR051396">
    <property type="entry name" value="Bact_Antivir_Def_Nuclease"/>
</dbReference>
<reference evidence="2" key="1">
    <citation type="journal article" date="2020" name="mSystems">
        <title>Genome- and Community-Level Interaction Insights into Carbon Utilization and Element Cycling Functions of Hydrothermarchaeota in Hydrothermal Sediment.</title>
        <authorList>
            <person name="Zhou Z."/>
            <person name="Liu Y."/>
            <person name="Xu W."/>
            <person name="Pan J."/>
            <person name="Luo Z.H."/>
            <person name="Li M."/>
        </authorList>
    </citation>
    <scope>NUCLEOTIDE SEQUENCE [LARGE SCALE GENOMIC DNA]</scope>
    <source>
        <strain evidence="2">HyVt-233</strain>
    </source>
</reference>
<comment type="caution">
    <text evidence="2">The sequence shown here is derived from an EMBL/GenBank/DDBJ whole genome shotgun (WGS) entry which is preliminary data.</text>
</comment>
<protein>
    <submittedName>
        <fullName evidence="2">ATP-binding protein</fullName>
    </submittedName>
</protein>
<keyword evidence="2" id="KW-0547">Nucleotide-binding</keyword>